<feature type="region of interest" description="Disordered" evidence="1">
    <location>
        <begin position="1"/>
        <end position="42"/>
    </location>
</feature>
<name>B8LD89_THAPS</name>
<dbReference type="Proteomes" id="UP000001449">
    <property type="component" value="Unassembled WGS sequence"/>
</dbReference>
<dbReference type="InParanoid" id="B8LD89"/>
<organism evidence="2 3">
    <name type="scientific">Thalassiosira pseudonana</name>
    <name type="common">Marine diatom</name>
    <name type="synonym">Cyclotella nana</name>
    <dbReference type="NCBI Taxonomy" id="35128"/>
    <lineage>
        <taxon>Eukaryota</taxon>
        <taxon>Sar</taxon>
        <taxon>Stramenopiles</taxon>
        <taxon>Ochrophyta</taxon>
        <taxon>Bacillariophyta</taxon>
        <taxon>Coscinodiscophyceae</taxon>
        <taxon>Thalassiosirophycidae</taxon>
        <taxon>Thalassiosirales</taxon>
        <taxon>Thalassiosiraceae</taxon>
        <taxon>Thalassiosira</taxon>
    </lineage>
</organism>
<dbReference type="AlphaFoldDB" id="B8LD89"/>
<feature type="compositionally biased region" description="Low complexity" evidence="1">
    <location>
        <begin position="156"/>
        <end position="169"/>
    </location>
</feature>
<evidence type="ECO:0000256" key="1">
    <source>
        <dbReference type="SAM" id="MobiDB-lite"/>
    </source>
</evidence>
<dbReference type="KEGG" id="tps:THAPSDRAFT_11165"/>
<dbReference type="RefSeq" id="XP_002296942.1">
    <property type="nucleotide sequence ID" value="XM_002296906.1"/>
</dbReference>
<dbReference type="eggNOG" id="ENOG502QZ1F">
    <property type="taxonomic scope" value="Eukaryota"/>
</dbReference>
<feature type="region of interest" description="Disordered" evidence="1">
    <location>
        <begin position="387"/>
        <end position="408"/>
    </location>
</feature>
<dbReference type="GeneID" id="7446300"/>
<dbReference type="EMBL" id="DS999419">
    <property type="protein sequence ID" value="EED86670.1"/>
    <property type="molecule type" value="Genomic_DNA"/>
</dbReference>
<accession>B8LD89</accession>
<protein>
    <submittedName>
        <fullName evidence="2">Uncharacterized protein</fullName>
    </submittedName>
</protein>
<dbReference type="HOGENOM" id="CLU_515379_0_0_1"/>
<gene>
    <name evidence="2" type="ORF">THAPSDRAFT_11165</name>
</gene>
<reference evidence="2 3" key="1">
    <citation type="journal article" date="2004" name="Science">
        <title>The genome of the diatom Thalassiosira pseudonana: ecology, evolution, and metabolism.</title>
        <authorList>
            <person name="Armbrust E.V."/>
            <person name="Berges J.A."/>
            <person name="Bowler C."/>
            <person name="Green B.R."/>
            <person name="Martinez D."/>
            <person name="Putnam N.H."/>
            <person name="Zhou S."/>
            <person name="Allen A.E."/>
            <person name="Apt K.E."/>
            <person name="Bechner M."/>
            <person name="Brzezinski M.A."/>
            <person name="Chaal B.K."/>
            <person name="Chiovitti A."/>
            <person name="Davis A.K."/>
            <person name="Demarest M.S."/>
            <person name="Detter J.C."/>
            <person name="Glavina T."/>
            <person name="Goodstein D."/>
            <person name="Hadi M.Z."/>
            <person name="Hellsten U."/>
            <person name="Hildebrand M."/>
            <person name="Jenkins B.D."/>
            <person name="Jurka J."/>
            <person name="Kapitonov V.V."/>
            <person name="Kroger N."/>
            <person name="Lau W.W."/>
            <person name="Lane T.W."/>
            <person name="Larimer F.W."/>
            <person name="Lippmeier J.C."/>
            <person name="Lucas S."/>
            <person name="Medina M."/>
            <person name="Montsant A."/>
            <person name="Obornik M."/>
            <person name="Parker M.S."/>
            <person name="Palenik B."/>
            <person name="Pazour G.J."/>
            <person name="Richardson P.M."/>
            <person name="Rynearson T.A."/>
            <person name="Saito M.A."/>
            <person name="Schwartz D.C."/>
            <person name="Thamatrakoln K."/>
            <person name="Valentin K."/>
            <person name="Vardi A."/>
            <person name="Wilkerson F.P."/>
            <person name="Rokhsar D.S."/>
        </authorList>
    </citation>
    <scope>NUCLEOTIDE SEQUENCE [LARGE SCALE GENOMIC DNA]</scope>
    <source>
        <strain evidence="2 3">CCMP1335</strain>
    </source>
</reference>
<dbReference type="PaxDb" id="35128-Thaps11165"/>
<reference evidence="2 3" key="2">
    <citation type="journal article" date="2008" name="Nature">
        <title>The Phaeodactylum genome reveals the evolutionary history of diatom genomes.</title>
        <authorList>
            <person name="Bowler C."/>
            <person name="Allen A.E."/>
            <person name="Badger J.H."/>
            <person name="Grimwood J."/>
            <person name="Jabbari K."/>
            <person name="Kuo A."/>
            <person name="Maheswari U."/>
            <person name="Martens C."/>
            <person name="Maumus F."/>
            <person name="Otillar R.P."/>
            <person name="Rayko E."/>
            <person name="Salamov A."/>
            <person name="Vandepoele K."/>
            <person name="Beszteri B."/>
            <person name="Gruber A."/>
            <person name="Heijde M."/>
            <person name="Katinka M."/>
            <person name="Mock T."/>
            <person name="Valentin K."/>
            <person name="Verret F."/>
            <person name="Berges J.A."/>
            <person name="Brownlee C."/>
            <person name="Cadoret J.P."/>
            <person name="Chiovitti A."/>
            <person name="Choi C.J."/>
            <person name="Coesel S."/>
            <person name="De Martino A."/>
            <person name="Detter J.C."/>
            <person name="Durkin C."/>
            <person name="Falciatore A."/>
            <person name="Fournet J."/>
            <person name="Haruta M."/>
            <person name="Huysman M.J."/>
            <person name="Jenkins B.D."/>
            <person name="Jiroutova K."/>
            <person name="Jorgensen R.E."/>
            <person name="Joubert Y."/>
            <person name="Kaplan A."/>
            <person name="Kroger N."/>
            <person name="Kroth P.G."/>
            <person name="La Roche J."/>
            <person name="Lindquist E."/>
            <person name="Lommer M."/>
            <person name="Martin-Jezequel V."/>
            <person name="Lopez P.J."/>
            <person name="Lucas S."/>
            <person name="Mangogna M."/>
            <person name="McGinnis K."/>
            <person name="Medlin L.K."/>
            <person name="Montsant A."/>
            <person name="Oudot-Le Secq M.P."/>
            <person name="Napoli C."/>
            <person name="Obornik M."/>
            <person name="Parker M.S."/>
            <person name="Petit J.L."/>
            <person name="Porcel B.M."/>
            <person name="Poulsen N."/>
            <person name="Robison M."/>
            <person name="Rychlewski L."/>
            <person name="Rynearson T.A."/>
            <person name="Schmutz J."/>
            <person name="Shapiro H."/>
            <person name="Siaut M."/>
            <person name="Stanley M."/>
            <person name="Sussman M.R."/>
            <person name="Taylor A.R."/>
            <person name="Vardi A."/>
            <person name="von Dassow P."/>
            <person name="Vyverman W."/>
            <person name="Willis A."/>
            <person name="Wyrwicz L.S."/>
            <person name="Rokhsar D.S."/>
            <person name="Weissenbach J."/>
            <person name="Armbrust E.V."/>
            <person name="Green B.R."/>
            <person name="Van de Peer Y."/>
            <person name="Grigoriev I.V."/>
        </authorList>
    </citation>
    <scope>NUCLEOTIDE SEQUENCE [LARGE SCALE GENOMIC DNA]</scope>
    <source>
        <strain evidence="2 3">CCMP1335</strain>
    </source>
</reference>
<feature type="compositionally biased region" description="Polar residues" evidence="1">
    <location>
        <begin position="146"/>
        <end position="155"/>
    </location>
</feature>
<evidence type="ECO:0000313" key="2">
    <source>
        <dbReference type="EMBL" id="EED86670.1"/>
    </source>
</evidence>
<sequence length="529" mass="58547">MTSPVPPIKSSGVADDASGKHASLGEDDGYSPTTTGKSEESLPANGGILLSLSGNASYRTIIAEKARGIINKECVRSTADKIFDGYVAQTEAKVTFVRKVKGEFVPIEDDVVMKKICSDLCKCSERLERNCNAGRPTASTLRSILESPQQVTEQDSNASSHTTSLSSNAKQHLSRGPQRLRKKNPPKPTRPDNTAGAKRKSPSFRTDPKGKTTHQAVSTRFSSRKRARSIDSTCSTINVTPINYIGNYIGGLVQSMGWIIEQMKVDANFFDTVAFMNGCDKTKAVEGKDKFTGYAALVNWSYYKSDLYEKQVVGTVEGKEILESAGIANDPFSIFEKRKEKRDGHSVSYNQYGVEHRGALPPSAPLNAMPPSQRRRLQLTVAPLQDITEDQPAAPNNDAEESVARISTNVNKEDKRTFTALETMPTELYELYNMFIAKGYRAAKKSNDEEGLVFYGHLVEWVEHKGNCGDFGITPKEKMEVFKAKKDYERMKADLNEAEKNDEPVGFYKRCIANIIKECKDKLPVDAFI</sequence>
<evidence type="ECO:0000313" key="3">
    <source>
        <dbReference type="Proteomes" id="UP000001449"/>
    </source>
</evidence>
<feature type="region of interest" description="Disordered" evidence="1">
    <location>
        <begin position="146"/>
        <end position="225"/>
    </location>
</feature>
<keyword evidence="3" id="KW-1185">Reference proteome</keyword>
<proteinExistence type="predicted"/>